<dbReference type="Proteomes" id="UP000001555">
    <property type="component" value="Unassembled WGS sequence"/>
</dbReference>
<dbReference type="EnsemblMetazoa" id="ISCW012483-RA">
    <property type="protein sequence ID" value="ISCW012483-PA"/>
    <property type="gene ID" value="ISCW012483"/>
</dbReference>
<dbReference type="InterPro" id="IPR019819">
    <property type="entry name" value="Carboxylesterase_B_CS"/>
</dbReference>
<dbReference type="PANTHER" id="PTHR43918">
    <property type="entry name" value="ACETYLCHOLINESTERASE"/>
    <property type="match status" value="1"/>
</dbReference>
<protein>
    <recommendedName>
        <fullName evidence="9">Carboxylic ester hydrolase</fullName>
        <ecNumber evidence="9">3.1.1.-</ecNumber>
    </recommendedName>
</protein>
<dbReference type="EMBL" id="ABJB010295208">
    <property type="status" value="NOT_ANNOTATED_CDS"/>
    <property type="molecule type" value="Genomic_DNA"/>
</dbReference>
<dbReference type="PANTHER" id="PTHR43918:SF4">
    <property type="entry name" value="CARBOXYLIC ESTER HYDROLASE"/>
    <property type="match status" value="1"/>
</dbReference>
<dbReference type="PRINTS" id="PR00878">
    <property type="entry name" value="CHOLNESTRASE"/>
</dbReference>
<dbReference type="GO" id="GO:0005615">
    <property type="term" value="C:extracellular space"/>
    <property type="evidence" value="ECO:0000318"/>
    <property type="project" value="GO_Central"/>
</dbReference>
<evidence type="ECO:0000313" key="11">
    <source>
        <dbReference type="EMBL" id="EEC16213.1"/>
    </source>
</evidence>
<feature type="active site" description="Charge relay system" evidence="8">
    <location>
        <position position="547"/>
    </location>
</feature>
<dbReference type="VEuPathDB" id="VectorBase:ISCI012483"/>
<dbReference type="GO" id="GO:0005886">
    <property type="term" value="C:plasma membrane"/>
    <property type="evidence" value="ECO:0000318"/>
    <property type="project" value="GO_Central"/>
</dbReference>
<dbReference type="STRING" id="6945.B7QBJ1"/>
<keyword evidence="3 9" id="KW-0378">Hydrolase</keyword>
<keyword evidence="13" id="KW-1185">Reference proteome</keyword>
<dbReference type="HOGENOM" id="CLU_006586_13_0_1"/>
<dbReference type="SUPFAM" id="SSF53474">
    <property type="entry name" value="alpha/beta-Hydrolases"/>
    <property type="match status" value="1"/>
</dbReference>
<evidence type="ECO:0000256" key="4">
    <source>
        <dbReference type="ARBA" id="ARBA00022867"/>
    </source>
</evidence>
<keyword evidence="5" id="KW-1015">Disulfide bond</keyword>
<evidence type="ECO:0000256" key="6">
    <source>
        <dbReference type="ARBA" id="ARBA00023180"/>
    </source>
</evidence>
<evidence type="ECO:0000256" key="3">
    <source>
        <dbReference type="ARBA" id="ARBA00022801"/>
    </source>
</evidence>
<dbReference type="InParanoid" id="B7QBJ1"/>
<dbReference type="VEuPathDB" id="VectorBase:ISCW012483"/>
<dbReference type="AlphaFoldDB" id="B7QBJ1"/>
<comment type="catalytic activity">
    <reaction evidence="7">
        <text>acetylcholine + H2O = choline + acetate + H(+)</text>
        <dbReference type="Rhea" id="RHEA:17561"/>
        <dbReference type="ChEBI" id="CHEBI:15354"/>
        <dbReference type="ChEBI" id="CHEBI:15355"/>
        <dbReference type="ChEBI" id="CHEBI:15377"/>
        <dbReference type="ChEBI" id="CHEBI:15378"/>
        <dbReference type="ChEBI" id="CHEBI:30089"/>
        <dbReference type="EC" id="3.1.1.7"/>
    </reaction>
</comment>
<dbReference type="InterPro" id="IPR019826">
    <property type="entry name" value="Carboxylesterase_B_AS"/>
</dbReference>
<dbReference type="Gene3D" id="3.40.50.1820">
    <property type="entry name" value="alpha/beta hydrolase"/>
    <property type="match status" value="1"/>
</dbReference>
<evidence type="ECO:0000256" key="8">
    <source>
        <dbReference type="PIRSR" id="PIRSR600997-1"/>
    </source>
</evidence>
<organism>
    <name type="scientific">Ixodes scapularis</name>
    <name type="common">Black-legged tick</name>
    <name type="synonym">Deer tick</name>
    <dbReference type="NCBI Taxonomy" id="6945"/>
    <lineage>
        <taxon>Eukaryota</taxon>
        <taxon>Metazoa</taxon>
        <taxon>Ecdysozoa</taxon>
        <taxon>Arthropoda</taxon>
        <taxon>Chelicerata</taxon>
        <taxon>Arachnida</taxon>
        <taxon>Acari</taxon>
        <taxon>Parasitiformes</taxon>
        <taxon>Ixodida</taxon>
        <taxon>Ixodoidea</taxon>
        <taxon>Ixodidae</taxon>
        <taxon>Ixodinae</taxon>
        <taxon>Ixodes</taxon>
    </lineage>
</organism>
<comment type="similarity">
    <text evidence="1 9">Belongs to the type-B carboxylesterase/lipase family.</text>
</comment>
<keyword evidence="6" id="KW-0325">Glycoprotein</keyword>
<evidence type="ECO:0000313" key="13">
    <source>
        <dbReference type="Proteomes" id="UP000001555"/>
    </source>
</evidence>
<evidence type="ECO:0000256" key="9">
    <source>
        <dbReference type="RuleBase" id="RU361235"/>
    </source>
</evidence>
<feature type="domain" description="Carboxylesterase type B" evidence="10">
    <location>
        <begin position="126"/>
        <end position="644"/>
    </location>
</feature>
<reference evidence="11 13" key="1">
    <citation type="submission" date="2008-03" db="EMBL/GenBank/DDBJ databases">
        <title>Annotation of Ixodes scapularis.</title>
        <authorList>
            <consortium name="Ixodes scapularis Genome Project Consortium"/>
            <person name="Caler E."/>
            <person name="Hannick L.I."/>
            <person name="Bidwell S."/>
            <person name="Joardar V."/>
            <person name="Thiagarajan M."/>
            <person name="Amedeo P."/>
            <person name="Galinsky K.J."/>
            <person name="Schobel S."/>
            <person name="Inman J."/>
            <person name="Hostetler J."/>
            <person name="Miller J."/>
            <person name="Hammond M."/>
            <person name="Megy K."/>
            <person name="Lawson D."/>
            <person name="Kodira C."/>
            <person name="Sutton G."/>
            <person name="Meyer J."/>
            <person name="Hill C.A."/>
            <person name="Birren B."/>
            <person name="Nene V."/>
            <person name="Collins F."/>
            <person name="Alarcon-Chaidez F."/>
            <person name="Wikel S."/>
            <person name="Strausberg R."/>
        </authorList>
    </citation>
    <scope>NUCLEOTIDE SEQUENCE [LARGE SCALE GENOMIC DNA]</scope>
    <source>
        <strain evidence="13">Wikel</strain>
        <strain evidence="11">Wikel colony</strain>
    </source>
</reference>
<evidence type="ECO:0000259" key="10">
    <source>
        <dbReference type="Pfam" id="PF00135"/>
    </source>
</evidence>
<keyword evidence="2" id="KW-0719">Serine esterase</keyword>
<dbReference type="EC" id="3.1.1.-" evidence="9"/>
<name>B7QBJ1_IXOSC</name>
<dbReference type="EMBL" id="DS901690">
    <property type="protein sequence ID" value="EEC16213.1"/>
    <property type="molecule type" value="Genomic_DNA"/>
</dbReference>
<gene>
    <name evidence="11" type="ORF">IscW_ISCW012483</name>
</gene>
<dbReference type="SUPFAM" id="SSF51445">
    <property type="entry name" value="(Trans)glycosidases"/>
    <property type="match status" value="1"/>
</dbReference>
<dbReference type="PaxDb" id="6945-B7QBJ1"/>
<evidence type="ECO:0000256" key="2">
    <source>
        <dbReference type="ARBA" id="ARBA00022487"/>
    </source>
</evidence>
<dbReference type="InterPro" id="IPR002018">
    <property type="entry name" value="CarbesteraseB"/>
</dbReference>
<dbReference type="ESTHER" id="ixosc-b7qbj1">
    <property type="family name" value="Cholinesterase-like"/>
</dbReference>
<dbReference type="GO" id="GO:0019695">
    <property type="term" value="P:choline metabolic process"/>
    <property type="evidence" value="ECO:0000318"/>
    <property type="project" value="GO_Central"/>
</dbReference>
<dbReference type="OrthoDB" id="19653at2759"/>
<evidence type="ECO:0000256" key="7">
    <source>
        <dbReference type="ARBA" id="ARBA00048484"/>
    </source>
</evidence>
<accession>B7QBJ1</accession>
<dbReference type="Pfam" id="PF00135">
    <property type="entry name" value="COesterase"/>
    <property type="match status" value="1"/>
</dbReference>
<proteinExistence type="inferred from homology"/>
<dbReference type="InterPro" id="IPR000997">
    <property type="entry name" value="Cholinesterase"/>
</dbReference>
<reference evidence="12" key="2">
    <citation type="submission" date="2020-05" db="UniProtKB">
        <authorList>
            <consortium name="EnsemblMetazoa"/>
        </authorList>
    </citation>
    <scope>IDENTIFICATION</scope>
    <source>
        <strain evidence="12">wikel</strain>
    </source>
</reference>
<dbReference type="GO" id="GO:0003990">
    <property type="term" value="F:acetylcholinesterase activity"/>
    <property type="evidence" value="ECO:0000318"/>
    <property type="project" value="GO_Central"/>
</dbReference>
<dbReference type="VEuPathDB" id="VectorBase:ISCP_016029"/>
<keyword evidence="4" id="KW-0531">Neurotransmitter degradation</keyword>
<dbReference type="InterPro" id="IPR050654">
    <property type="entry name" value="AChE-related_enzymes"/>
</dbReference>
<evidence type="ECO:0000256" key="5">
    <source>
        <dbReference type="ARBA" id="ARBA00023157"/>
    </source>
</evidence>
<feature type="active site" description="Acyl-ester intermediate" evidence="8">
    <location>
        <position position="304"/>
    </location>
</feature>
<dbReference type="GO" id="GO:0006581">
    <property type="term" value="P:acetylcholine catabolic process"/>
    <property type="evidence" value="ECO:0000318"/>
    <property type="project" value="GO_Central"/>
</dbReference>
<sequence>MAYNWWKLLTQEHRVDYVKLYVETLQRTVYDEDMSRPFLGSSPSNGILSELNEGVNDNPNDVLYGDVHYYDYYSPPWSLGSVPTPRFCSGFGLVSFPSFETLSTAFASEDLVFPFSQLIENRLHLGDKDVDAFYGIPYAKPPVGDLRFRKPQPAEPWNGTYEATTKPTACNQLDIRFIEGVTFNYQNASEDCLYVNVWRPSGICDDTESCDKILPVVVFIHGGGFQWGDSGLFIYDAANFVALSDVIFVSFNHRLSMMGFLSVGTSDLPGNLGFWDQLLALKWVRRNIARFGGNPKDVTLAGHSAGAVSAGIHAVSQQSKGLFHRLIMQSSTPLSLVLGLSYKGAGRFLNIAGKLNCYHAEKDWTTEVPNIMECLRQIDADVIFKMIAKQDPVNQFFSPVYGDEFIPADPLSFSTWEKIHVKEVLMGTTTDEGTLFVDNFQYAAPQLATVLKIDYRLAMVLALSAIFQIPVPAGKAIVREYFGDDEIEHDHPTVIKIAGDIVGDVLMNCPTDLFAEVTSAQGIPTHRYVFDHRPSYSLWPKYFGVAHADEIPFALGSLPFVTDTSRHTAVIEPAASKLLSSVRYTKQEENFMKQIVHVWSSFIKTGKMTVPSTNESWPTYTSKRPEFINLKPDNFTKSWNHRSCKLFRPFLLKK</sequence>
<dbReference type="PROSITE" id="PS00941">
    <property type="entry name" value="CARBOXYLESTERASE_B_2"/>
    <property type="match status" value="1"/>
</dbReference>
<dbReference type="InterPro" id="IPR029058">
    <property type="entry name" value="AB_hydrolase_fold"/>
</dbReference>
<dbReference type="InterPro" id="IPR017853">
    <property type="entry name" value="GH"/>
</dbReference>
<evidence type="ECO:0000313" key="12">
    <source>
        <dbReference type="EnsemblMetazoa" id="ISCW012483-PA"/>
    </source>
</evidence>
<dbReference type="EMBL" id="ABJB010522412">
    <property type="status" value="NOT_ANNOTATED_CDS"/>
    <property type="molecule type" value="Genomic_DNA"/>
</dbReference>
<feature type="active site" description="Charge relay system" evidence="8">
    <location>
        <position position="432"/>
    </location>
</feature>
<evidence type="ECO:0000256" key="1">
    <source>
        <dbReference type="ARBA" id="ARBA00005964"/>
    </source>
</evidence>
<dbReference type="PROSITE" id="PS00122">
    <property type="entry name" value="CARBOXYLESTERASE_B_1"/>
    <property type="match status" value="1"/>
</dbReference>